<accession>A0A098S7V6</accession>
<dbReference type="Gene3D" id="3.10.580.10">
    <property type="entry name" value="CBS-domain"/>
    <property type="match status" value="2"/>
</dbReference>
<gene>
    <name evidence="4" type="ORF">IX84_10190</name>
</gene>
<protein>
    <recommendedName>
        <fullName evidence="3">CBS domain-containing protein</fullName>
    </recommendedName>
</protein>
<dbReference type="CDD" id="cd04584">
    <property type="entry name" value="CBS_pair_AcuB_like"/>
    <property type="match status" value="1"/>
</dbReference>
<organism evidence="4 5">
    <name type="scientific">Phaeodactylibacter xiamenensis</name>
    <dbReference type="NCBI Taxonomy" id="1524460"/>
    <lineage>
        <taxon>Bacteria</taxon>
        <taxon>Pseudomonadati</taxon>
        <taxon>Bacteroidota</taxon>
        <taxon>Saprospiria</taxon>
        <taxon>Saprospirales</taxon>
        <taxon>Haliscomenobacteraceae</taxon>
        <taxon>Phaeodactylibacter</taxon>
    </lineage>
</organism>
<dbReference type="RefSeq" id="WP_044219466.1">
    <property type="nucleotide sequence ID" value="NZ_JBKAGJ010000007.1"/>
</dbReference>
<keyword evidence="1 2" id="KW-0129">CBS domain</keyword>
<dbReference type="SMART" id="SM00116">
    <property type="entry name" value="CBS"/>
    <property type="match status" value="2"/>
</dbReference>
<dbReference type="Proteomes" id="UP000029736">
    <property type="component" value="Unassembled WGS sequence"/>
</dbReference>
<dbReference type="InterPro" id="IPR046342">
    <property type="entry name" value="CBS_dom_sf"/>
</dbReference>
<evidence type="ECO:0000313" key="5">
    <source>
        <dbReference type="Proteomes" id="UP000029736"/>
    </source>
</evidence>
<dbReference type="PANTHER" id="PTHR43080">
    <property type="entry name" value="CBS DOMAIN-CONTAINING PROTEIN CBSX3, MITOCHONDRIAL"/>
    <property type="match status" value="1"/>
</dbReference>
<dbReference type="PROSITE" id="PS51371">
    <property type="entry name" value="CBS"/>
    <property type="match status" value="2"/>
</dbReference>
<feature type="domain" description="CBS" evidence="3">
    <location>
        <begin position="12"/>
        <end position="69"/>
    </location>
</feature>
<name>A0A098S7V6_9BACT</name>
<dbReference type="STRING" id="1524460.IX84_10190"/>
<sequence>MTDKTTTVAQIMSTPVITVGPNDTMSDVQDIFRKNNIHHIPVVDDGKVVGIISKSDYYRLLHGFTLFKTQKSEQYNDAIMRSLLAGEAMTRQVATLAPGDSLEMAVGFFRENLFHALPVVDKGRLIGIVTTFDLLTHAYSTPFMMEEQ</sequence>
<dbReference type="Pfam" id="PF00571">
    <property type="entry name" value="CBS"/>
    <property type="match status" value="2"/>
</dbReference>
<reference evidence="4 5" key="1">
    <citation type="journal article" date="2014" name="Int. J. Syst. Evol. Microbiol.">
        <title>Phaeodactylibacter xiamenensis gen. nov., sp. nov., a member of the family Saprospiraceae isolated from the marine alga Phaeodactylum tricornutum.</title>
        <authorList>
            <person name="Chen Z.Jr."/>
            <person name="Lei X."/>
            <person name="Lai Q."/>
            <person name="Li Y."/>
            <person name="Zhang B."/>
            <person name="Zhang J."/>
            <person name="Zhang H."/>
            <person name="Yang L."/>
            <person name="Zheng W."/>
            <person name="Tian Y."/>
            <person name="Yu Z."/>
            <person name="Xu H.Jr."/>
            <person name="Zheng T."/>
        </authorList>
    </citation>
    <scope>NUCLEOTIDE SEQUENCE [LARGE SCALE GENOMIC DNA]</scope>
    <source>
        <strain evidence="4 5">KD52</strain>
    </source>
</reference>
<evidence type="ECO:0000256" key="1">
    <source>
        <dbReference type="ARBA" id="ARBA00023122"/>
    </source>
</evidence>
<proteinExistence type="predicted"/>
<dbReference type="EMBL" id="JPOS01000020">
    <property type="protein sequence ID" value="KGE88185.1"/>
    <property type="molecule type" value="Genomic_DNA"/>
</dbReference>
<evidence type="ECO:0000313" key="4">
    <source>
        <dbReference type="EMBL" id="KGE88185.1"/>
    </source>
</evidence>
<evidence type="ECO:0000256" key="2">
    <source>
        <dbReference type="PROSITE-ProRule" id="PRU00703"/>
    </source>
</evidence>
<keyword evidence="5" id="KW-1185">Reference proteome</keyword>
<dbReference type="OrthoDB" id="1119899at2"/>
<comment type="caution">
    <text evidence="4">The sequence shown here is derived from an EMBL/GenBank/DDBJ whole genome shotgun (WGS) entry which is preliminary data.</text>
</comment>
<dbReference type="PANTHER" id="PTHR43080:SF2">
    <property type="entry name" value="CBS DOMAIN-CONTAINING PROTEIN"/>
    <property type="match status" value="1"/>
</dbReference>
<dbReference type="AlphaFoldDB" id="A0A098S7V6"/>
<dbReference type="SUPFAM" id="SSF54631">
    <property type="entry name" value="CBS-domain pair"/>
    <property type="match status" value="1"/>
</dbReference>
<feature type="domain" description="CBS" evidence="3">
    <location>
        <begin position="89"/>
        <end position="147"/>
    </location>
</feature>
<dbReference type="InterPro" id="IPR051257">
    <property type="entry name" value="Diverse_CBS-Domain"/>
</dbReference>
<evidence type="ECO:0000259" key="3">
    <source>
        <dbReference type="PROSITE" id="PS51371"/>
    </source>
</evidence>
<dbReference type="InterPro" id="IPR000644">
    <property type="entry name" value="CBS_dom"/>
</dbReference>